<sequence>MSDRSDAIVLFGASGDLAKKMLFPALVQLARDDLLPGRVIGVAASDWDDAELREYARQSIVEYGDGDPDSPAAIRLLSVLSYLRGDYRRSDTFVHLSERLDGAELPLLYLAVPPSLFASVVAGVVGVGLHEHSRLVVEKPFGRDLDGARQLNKTVLASFPEEAVFRIDHYLGKEEVLDLLVFRLANTVLEPVWNRNYIDSVQITMSESFGVDGRGRFYEEVGALRDVVQNHLLQVLSLVAMEPPIAADARALRDEKVKVLRAVRALEPSDLVRGQFTGYRDEEGVAGDSDVETYVALRLSIDSWRWAGVPFYIRTGKHLPVTATEVLIEFKQPPQMFFADADAPPHPNHLLFRLKPGEQVTLGMQINEAGEQLRSRNIDLTYEYSQEHEGPRQLAYARLFQEAMDGEQRLFARADGVEAAWRIVDRVLTEHPPAHAYGQGTWGPPAADDLITCDGGWHNPPARNAR</sequence>
<evidence type="ECO:0000256" key="5">
    <source>
        <dbReference type="ARBA" id="ARBA00023002"/>
    </source>
</evidence>
<evidence type="ECO:0000259" key="9">
    <source>
        <dbReference type="Pfam" id="PF02781"/>
    </source>
</evidence>
<dbReference type="NCBIfam" id="TIGR00871">
    <property type="entry name" value="zwf"/>
    <property type="match status" value="1"/>
</dbReference>
<dbReference type="InterPro" id="IPR022675">
    <property type="entry name" value="G6P_DH_C"/>
</dbReference>
<comment type="similarity">
    <text evidence="2 7">Belongs to the glucose-6-phosphate dehydrogenase family.</text>
</comment>
<dbReference type="SUPFAM" id="SSF51735">
    <property type="entry name" value="NAD(P)-binding Rossmann-fold domains"/>
    <property type="match status" value="1"/>
</dbReference>
<gene>
    <name evidence="7 10" type="primary">zwf</name>
    <name evidence="10" type="ORF">GCM10011376_35340</name>
</gene>
<evidence type="ECO:0000256" key="2">
    <source>
        <dbReference type="ARBA" id="ARBA00009975"/>
    </source>
</evidence>
<feature type="binding site" evidence="7">
    <location>
        <position position="226"/>
    </location>
    <ligand>
        <name>substrate</name>
    </ligand>
</feature>
<feature type="binding site" evidence="7">
    <location>
        <position position="169"/>
    </location>
    <ligand>
        <name>substrate</name>
    </ligand>
</feature>
<feature type="binding site" evidence="7">
    <location>
        <position position="44"/>
    </location>
    <ligand>
        <name>NADP(+)</name>
        <dbReference type="ChEBI" id="CHEBI:58349"/>
    </ligand>
</feature>
<feature type="domain" description="Glucose-6-phosphate dehydrogenase C-terminal" evidence="9">
    <location>
        <begin position="180"/>
        <end position="455"/>
    </location>
</feature>
<evidence type="ECO:0000256" key="6">
    <source>
        <dbReference type="ARBA" id="ARBA00023277"/>
    </source>
</evidence>
<feature type="binding site" evidence="7">
    <location>
        <begin position="12"/>
        <end position="19"/>
    </location>
    <ligand>
        <name>NADP(+)</name>
        <dbReference type="ChEBI" id="CHEBI:58349"/>
    </ligand>
</feature>
<comment type="caution">
    <text evidence="10">The sequence shown here is derived from an EMBL/GenBank/DDBJ whole genome shotgun (WGS) entry which is preliminary data.</text>
</comment>
<feature type="binding site" evidence="7">
    <location>
        <position position="317"/>
    </location>
    <ligand>
        <name>substrate</name>
    </ligand>
</feature>
<dbReference type="Proteomes" id="UP000597341">
    <property type="component" value="Unassembled WGS sequence"/>
</dbReference>
<evidence type="ECO:0000256" key="7">
    <source>
        <dbReference type="HAMAP-Rule" id="MF_00966"/>
    </source>
</evidence>
<dbReference type="EC" id="1.1.1.49" evidence="7"/>
<organism evidence="10 11">
    <name type="scientific">Nocardioides flavus</name>
    <name type="common">ex Wang et al. 2016</name>
    <dbReference type="NCBI Taxonomy" id="2058780"/>
    <lineage>
        <taxon>Bacteria</taxon>
        <taxon>Bacillati</taxon>
        <taxon>Actinomycetota</taxon>
        <taxon>Actinomycetes</taxon>
        <taxon>Propionibacteriales</taxon>
        <taxon>Nocardioidaceae</taxon>
        <taxon>Nocardioides</taxon>
    </lineage>
</organism>
<dbReference type="PANTHER" id="PTHR23429:SF0">
    <property type="entry name" value="GLUCOSE-6-PHOSPHATE 1-DEHYDROGENASE"/>
    <property type="match status" value="1"/>
</dbReference>
<keyword evidence="11" id="KW-1185">Reference proteome</keyword>
<dbReference type="PROSITE" id="PS00069">
    <property type="entry name" value="G6P_DEHYDROGENASE"/>
    <property type="match status" value="1"/>
</dbReference>
<protein>
    <recommendedName>
        <fullName evidence="7">Glucose-6-phosphate 1-dehydrogenase</fullName>
        <shortName evidence="7">G6PD</shortName>
        <ecNumber evidence="7">1.1.1.49</ecNumber>
    </recommendedName>
</protein>
<dbReference type="Gene3D" id="3.30.360.10">
    <property type="entry name" value="Dihydrodipicolinate Reductase, domain 2"/>
    <property type="match status" value="1"/>
</dbReference>
<reference evidence="11" key="1">
    <citation type="journal article" date="2019" name="Int. J. Syst. Evol. Microbiol.">
        <title>The Global Catalogue of Microorganisms (GCM) 10K type strain sequencing project: providing services to taxonomists for standard genome sequencing and annotation.</title>
        <authorList>
            <consortium name="The Broad Institute Genomics Platform"/>
            <consortium name="The Broad Institute Genome Sequencing Center for Infectious Disease"/>
            <person name="Wu L."/>
            <person name="Ma J."/>
        </authorList>
    </citation>
    <scope>NUCLEOTIDE SEQUENCE [LARGE SCALE GENOMIC DNA]</scope>
    <source>
        <strain evidence="11">CGMCC 1.12791</strain>
    </source>
</reference>
<dbReference type="InterPro" id="IPR001282">
    <property type="entry name" value="G6P_DH"/>
</dbReference>
<evidence type="ECO:0000256" key="3">
    <source>
        <dbReference type="ARBA" id="ARBA00022526"/>
    </source>
</evidence>
<feature type="binding site" evidence="7">
    <location>
        <position position="139"/>
    </location>
    <ligand>
        <name>NADP(+)</name>
        <dbReference type="ChEBI" id="CHEBI:58349"/>
    </ligand>
</feature>
<dbReference type="InterPro" id="IPR022674">
    <property type="entry name" value="G6P_DH_NAD-bd"/>
</dbReference>
<dbReference type="InterPro" id="IPR019796">
    <property type="entry name" value="G6P_DH_AS"/>
</dbReference>
<proteinExistence type="inferred from homology"/>
<dbReference type="InterPro" id="IPR036291">
    <property type="entry name" value="NAD(P)-bd_dom_sf"/>
</dbReference>
<dbReference type="Pfam" id="PF02781">
    <property type="entry name" value="G6PD_C"/>
    <property type="match status" value="1"/>
</dbReference>
<feature type="binding site" evidence="7">
    <location>
        <position position="207"/>
    </location>
    <ligand>
        <name>substrate</name>
    </ligand>
</feature>
<dbReference type="PIRSF" id="PIRSF000110">
    <property type="entry name" value="G6PD"/>
    <property type="match status" value="1"/>
</dbReference>
<feature type="domain" description="Glucose-6-phosphate dehydrogenase NAD-binding" evidence="8">
    <location>
        <begin position="9"/>
        <end position="176"/>
    </location>
</feature>
<keyword evidence="6 7" id="KW-0119">Carbohydrate metabolism</keyword>
<evidence type="ECO:0000259" key="8">
    <source>
        <dbReference type="Pfam" id="PF00479"/>
    </source>
</evidence>
<dbReference type="Pfam" id="PF00479">
    <property type="entry name" value="G6PD_N"/>
    <property type="match status" value="1"/>
</dbReference>
<feature type="binding site" evidence="7">
    <location>
        <position position="173"/>
    </location>
    <ligand>
        <name>substrate</name>
    </ligand>
</feature>
<evidence type="ECO:0000313" key="11">
    <source>
        <dbReference type="Proteomes" id="UP000597341"/>
    </source>
</evidence>
<keyword evidence="5 7" id="KW-0560">Oxidoreductase</keyword>
<dbReference type="SUPFAM" id="SSF55347">
    <property type="entry name" value="Glyceraldehyde-3-phosphate dehydrogenase-like, C-terminal domain"/>
    <property type="match status" value="1"/>
</dbReference>
<feature type="active site" description="Proton acceptor" evidence="7">
    <location>
        <position position="231"/>
    </location>
</feature>
<comment type="pathway">
    <text evidence="1 7">Carbohydrate degradation; pentose phosphate pathway; D-ribulose 5-phosphate from D-glucose 6-phosphate (oxidative stage): step 1/3.</text>
</comment>
<accession>A0ABQ3HQL5</accession>
<keyword evidence="4 7" id="KW-0521">NADP</keyword>
<dbReference type="PANTHER" id="PTHR23429">
    <property type="entry name" value="GLUCOSE-6-PHOSPHATE 1-DEHYDROGENASE G6PD"/>
    <property type="match status" value="1"/>
</dbReference>
<dbReference type="RefSeq" id="WP_191280812.1">
    <property type="nucleotide sequence ID" value="NZ_BNAD01000015.1"/>
</dbReference>
<comment type="function">
    <text evidence="7">Catalyzes the oxidation of glucose 6-phosphate to 6-phosphogluconolactone.</text>
</comment>
<dbReference type="Gene3D" id="3.40.50.720">
    <property type="entry name" value="NAD(P)-binding Rossmann-like Domain"/>
    <property type="match status" value="1"/>
</dbReference>
<evidence type="ECO:0000256" key="1">
    <source>
        <dbReference type="ARBA" id="ARBA00004937"/>
    </source>
</evidence>
<dbReference type="PRINTS" id="PR00079">
    <property type="entry name" value="G6PDHDRGNASE"/>
</dbReference>
<comment type="catalytic activity">
    <reaction evidence="7">
        <text>D-glucose 6-phosphate + NADP(+) = 6-phospho-D-glucono-1,5-lactone + NADPH + H(+)</text>
        <dbReference type="Rhea" id="RHEA:15841"/>
        <dbReference type="ChEBI" id="CHEBI:15378"/>
        <dbReference type="ChEBI" id="CHEBI:57783"/>
        <dbReference type="ChEBI" id="CHEBI:57955"/>
        <dbReference type="ChEBI" id="CHEBI:58349"/>
        <dbReference type="ChEBI" id="CHEBI:61548"/>
        <dbReference type="EC" id="1.1.1.49"/>
    </reaction>
</comment>
<evidence type="ECO:0000256" key="4">
    <source>
        <dbReference type="ARBA" id="ARBA00022857"/>
    </source>
</evidence>
<comment type="caution">
    <text evidence="7">Lacks conserved residue(s) required for the propagation of feature annotation.</text>
</comment>
<dbReference type="HAMAP" id="MF_00966">
    <property type="entry name" value="G6PD"/>
    <property type="match status" value="1"/>
</dbReference>
<evidence type="ECO:0000313" key="10">
    <source>
        <dbReference type="EMBL" id="GHE18924.1"/>
    </source>
</evidence>
<dbReference type="EMBL" id="BNAD01000015">
    <property type="protein sequence ID" value="GHE18924.1"/>
    <property type="molecule type" value="Genomic_DNA"/>
</dbReference>
<name>A0ABQ3HQL5_9ACTN</name>
<keyword evidence="3 7" id="KW-0313">Glucose metabolism</keyword>
<dbReference type="NCBIfam" id="NF009492">
    <property type="entry name" value="PRK12853.1-3"/>
    <property type="match status" value="1"/>
</dbReference>